<dbReference type="InterPro" id="IPR052190">
    <property type="entry name" value="Euk-Arch_PrmC-MTase"/>
</dbReference>
<dbReference type="PANTHER" id="PTHR45875:SF1">
    <property type="entry name" value="METHYLTRANSFERASE N6AMT1"/>
    <property type="match status" value="1"/>
</dbReference>
<comment type="similarity">
    <text evidence="2">Belongs to the eukaryotic/archaeal PrmC-related family.</text>
</comment>
<dbReference type="SUPFAM" id="SSF53335">
    <property type="entry name" value="S-adenosyl-L-methionine-dependent methyltransferases"/>
    <property type="match status" value="1"/>
</dbReference>
<dbReference type="GO" id="GO:0035657">
    <property type="term" value="C:eRF1 methyltransferase complex"/>
    <property type="evidence" value="ECO:0007669"/>
    <property type="project" value="TreeGrafter"/>
</dbReference>
<dbReference type="InterPro" id="IPR029063">
    <property type="entry name" value="SAM-dependent_MTases_sf"/>
</dbReference>
<dbReference type="InParanoid" id="F4S6V1"/>
<reference evidence="9" key="1">
    <citation type="journal article" date="2011" name="Proc. Natl. Acad. Sci. U.S.A.">
        <title>Obligate biotrophy features unraveled by the genomic analysis of rust fungi.</title>
        <authorList>
            <person name="Duplessis S."/>
            <person name="Cuomo C.A."/>
            <person name="Lin Y.-C."/>
            <person name="Aerts A."/>
            <person name="Tisserant E."/>
            <person name="Veneault-Fourrey C."/>
            <person name="Joly D.L."/>
            <person name="Hacquard S."/>
            <person name="Amselem J."/>
            <person name="Cantarel B.L."/>
            <person name="Chiu R."/>
            <person name="Coutinho P.M."/>
            <person name="Feau N."/>
            <person name="Field M."/>
            <person name="Frey P."/>
            <person name="Gelhaye E."/>
            <person name="Goldberg J."/>
            <person name="Grabherr M.G."/>
            <person name="Kodira C.D."/>
            <person name="Kohler A."/>
            <person name="Kuees U."/>
            <person name="Lindquist E.A."/>
            <person name="Lucas S.M."/>
            <person name="Mago R."/>
            <person name="Mauceli E."/>
            <person name="Morin E."/>
            <person name="Murat C."/>
            <person name="Pangilinan J.L."/>
            <person name="Park R."/>
            <person name="Pearson M."/>
            <person name="Quesneville H."/>
            <person name="Rouhier N."/>
            <person name="Sakthikumar S."/>
            <person name="Salamov A.A."/>
            <person name="Schmutz J."/>
            <person name="Selles B."/>
            <person name="Shapiro H."/>
            <person name="Tanguay P."/>
            <person name="Tuskan G.A."/>
            <person name="Henrissat B."/>
            <person name="Van de Peer Y."/>
            <person name="Rouze P."/>
            <person name="Ellis J.G."/>
            <person name="Dodds P.N."/>
            <person name="Schein J.E."/>
            <person name="Zhong S."/>
            <person name="Hamelin R.C."/>
            <person name="Grigoriev I.V."/>
            <person name="Szabo L.J."/>
            <person name="Martin F."/>
        </authorList>
    </citation>
    <scope>NUCLEOTIDE SEQUENCE [LARGE SCALE GENOMIC DNA]</scope>
    <source>
        <strain evidence="9">98AG31 / pathotype 3-4-7</strain>
    </source>
</reference>
<dbReference type="KEGG" id="mlr:MELLADRAFT_40156"/>
<evidence type="ECO:0000256" key="1">
    <source>
        <dbReference type="ARBA" id="ARBA00004123"/>
    </source>
</evidence>
<keyword evidence="3" id="KW-0489">Methyltransferase</keyword>
<dbReference type="FunCoup" id="F4S6V1">
    <property type="interactions" value="146"/>
</dbReference>
<dbReference type="GO" id="GO:0003676">
    <property type="term" value="F:nucleic acid binding"/>
    <property type="evidence" value="ECO:0007669"/>
    <property type="project" value="InterPro"/>
</dbReference>
<dbReference type="PROSITE" id="PS00092">
    <property type="entry name" value="N6_MTASE"/>
    <property type="match status" value="1"/>
</dbReference>
<feature type="domain" description="Methyltransferase small" evidence="7">
    <location>
        <begin position="47"/>
        <end position="132"/>
    </location>
</feature>
<proteinExistence type="inferred from homology"/>
<dbReference type="RefSeq" id="XP_007417050.1">
    <property type="nucleotide sequence ID" value="XM_007416988.1"/>
</dbReference>
<dbReference type="InterPro" id="IPR002052">
    <property type="entry name" value="DNA_methylase_N6_adenine_CS"/>
</dbReference>
<dbReference type="NCBIfam" id="TIGR00537">
    <property type="entry name" value="hemK_rel_arch"/>
    <property type="match status" value="1"/>
</dbReference>
<dbReference type="GO" id="GO:0008276">
    <property type="term" value="F:protein methyltransferase activity"/>
    <property type="evidence" value="ECO:0007669"/>
    <property type="project" value="TreeGrafter"/>
</dbReference>
<dbReference type="GO" id="GO:0032259">
    <property type="term" value="P:methylation"/>
    <property type="evidence" value="ECO:0007669"/>
    <property type="project" value="UniProtKB-KW"/>
</dbReference>
<accession>F4S6V1</accession>
<evidence type="ECO:0000259" key="7">
    <source>
        <dbReference type="Pfam" id="PF05175"/>
    </source>
</evidence>
<organism evidence="9">
    <name type="scientific">Melampsora larici-populina (strain 98AG31 / pathotype 3-4-7)</name>
    <name type="common">Poplar leaf rust fungus</name>
    <dbReference type="NCBI Taxonomy" id="747676"/>
    <lineage>
        <taxon>Eukaryota</taxon>
        <taxon>Fungi</taxon>
        <taxon>Dikarya</taxon>
        <taxon>Basidiomycota</taxon>
        <taxon>Pucciniomycotina</taxon>
        <taxon>Pucciniomycetes</taxon>
        <taxon>Pucciniales</taxon>
        <taxon>Melampsoraceae</taxon>
        <taxon>Melampsora</taxon>
    </lineage>
</organism>
<evidence type="ECO:0000256" key="2">
    <source>
        <dbReference type="ARBA" id="ARBA00006149"/>
    </source>
</evidence>
<evidence type="ECO:0000313" key="9">
    <source>
        <dbReference type="Proteomes" id="UP000001072"/>
    </source>
</evidence>
<gene>
    <name evidence="8" type="ORF">MELLADRAFT_40156</name>
</gene>
<keyword evidence="5" id="KW-0949">S-adenosyl-L-methionine</keyword>
<dbReference type="OrthoDB" id="406152at2759"/>
<dbReference type="STRING" id="747676.F4S6V1"/>
<keyword evidence="6" id="KW-0539">Nucleus</keyword>
<keyword evidence="4" id="KW-0808">Transferase</keyword>
<dbReference type="Gene3D" id="3.40.50.150">
    <property type="entry name" value="Vaccinia Virus protein VP39"/>
    <property type="match status" value="1"/>
</dbReference>
<comment type="subcellular location">
    <subcellularLocation>
        <location evidence="1">Nucleus</location>
    </subcellularLocation>
</comment>
<dbReference type="EMBL" id="GL883156">
    <property type="protein sequence ID" value="EGF99660.1"/>
    <property type="molecule type" value="Genomic_DNA"/>
</dbReference>
<dbReference type="VEuPathDB" id="FungiDB:MELLADRAFT_40156"/>
<evidence type="ECO:0000256" key="5">
    <source>
        <dbReference type="ARBA" id="ARBA00022691"/>
    </source>
</evidence>
<evidence type="ECO:0000256" key="6">
    <source>
        <dbReference type="ARBA" id="ARBA00023242"/>
    </source>
</evidence>
<dbReference type="InterPro" id="IPR004557">
    <property type="entry name" value="PrmC-related"/>
</dbReference>
<dbReference type="Proteomes" id="UP000001072">
    <property type="component" value="Unassembled WGS sequence"/>
</dbReference>
<evidence type="ECO:0000256" key="3">
    <source>
        <dbReference type="ARBA" id="ARBA00022603"/>
    </source>
</evidence>
<dbReference type="HOGENOM" id="CLU_018398_6_0_1"/>
<dbReference type="Pfam" id="PF05175">
    <property type="entry name" value="MTS"/>
    <property type="match status" value="1"/>
</dbReference>
<keyword evidence="9" id="KW-1185">Reference proteome</keyword>
<dbReference type="eggNOG" id="KOG3191">
    <property type="taxonomic scope" value="Eukaryota"/>
</dbReference>
<dbReference type="InterPro" id="IPR007848">
    <property type="entry name" value="Small_mtfrase_dom"/>
</dbReference>
<sequence>MIPTPDLTHISRRDYDDVYEPAEDTFILLDALEADLDFLKALRPLICVEIGSGSGCVSVFAQKILSGIPTLHICTDINAKALTVTNSTFQKNSLSTPNLVRTSLLNSLRLQSSVDLLLFNPPYVETSTEEYEQATQGHIEASWAGGANGMELTNQLLDSLPSILSPNRGVLYLVAIKQNKPEEIVLRMRNCGFDARIILQRRAGREHLHVLRISLSSTENEI</sequence>
<evidence type="ECO:0000313" key="8">
    <source>
        <dbReference type="EMBL" id="EGF99660.1"/>
    </source>
</evidence>
<dbReference type="AlphaFoldDB" id="F4S6V1"/>
<protein>
    <recommendedName>
        <fullName evidence="7">Methyltransferase small domain-containing protein</fullName>
    </recommendedName>
</protein>
<dbReference type="GeneID" id="18927865"/>
<dbReference type="FunFam" id="3.40.50.150:FF:000077">
    <property type="entry name" value="HemK methyltransferase family member 2"/>
    <property type="match status" value="1"/>
</dbReference>
<name>F4S6V1_MELLP</name>
<dbReference type="GO" id="GO:0008757">
    <property type="term" value="F:S-adenosylmethionine-dependent methyltransferase activity"/>
    <property type="evidence" value="ECO:0007669"/>
    <property type="project" value="TreeGrafter"/>
</dbReference>
<dbReference type="PANTHER" id="PTHR45875">
    <property type="entry name" value="METHYLTRANSFERASE N6AMT1"/>
    <property type="match status" value="1"/>
</dbReference>
<dbReference type="GO" id="GO:0005634">
    <property type="term" value="C:nucleus"/>
    <property type="evidence" value="ECO:0007669"/>
    <property type="project" value="UniProtKB-SubCell"/>
</dbReference>
<evidence type="ECO:0000256" key="4">
    <source>
        <dbReference type="ARBA" id="ARBA00022679"/>
    </source>
</evidence>